<keyword evidence="2" id="KW-1185">Reference proteome</keyword>
<dbReference type="Proteomes" id="UP000789405">
    <property type="component" value="Unassembled WGS sequence"/>
</dbReference>
<dbReference type="GO" id="GO:0008270">
    <property type="term" value="F:zinc ion binding"/>
    <property type="evidence" value="ECO:0007669"/>
    <property type="project" value="InterPro"/>
</dbReference>
<accession>A0A9N9HYA2</accession>
<name>A0A9N9HYA2_9GLOM</name>
<dbReference type="AlphaFoldDB" id="A0A9N9HYA2"/>
<comment type="caution">
    <text evidence="1">The sequence shown here is derived from an EMBL/GenBank/DDBJ whole genome shotgun (WGS) entry which is preliminary data.</text>
</comment>
<sequence>MPTRWLQNDLWECLDLVSKEPFIGLSSLIQHRVQRKLEYGRLIENFKKALNYSIEDNNQKNLNELILTYIAKKERKREAEALSVIIENPVPNNIVKLADDRIYNADNIKDPVVRQGKNRQATKCLKAFTEENSKAATSNMKHTNISNEEKGVEVIGSCKCRLCHETGHYAPKCPNRED</sequence>
<dbReference type="GO" id="GO:0003676">
    <property type="term" value="F:nucleic acid binding"/>
    <property type="evidence" value="ECO:0007669"/>
    <property type="project" value="InterPro"/>
</dbReference>
<dbReference type="OrthoDB" id="2390482at2759"/>
<dbReference type="InterPro" id="IPR036875">
    <property type="entry name" value="Znf_CCHC_sf"/>
</dbReference>
<gene>
    <name evidence="1" type="ORF">DERYTH_LOCUS13667</name>
</gene>
<evidence type="ECO:0000313" key="2">
    <source>
        <dbReference type="Proteomes" id="UP000789405"/>
    </source>
</evidence>
<reference evidence="1" key="1">
    <citation type="submission" date="2021-06" db="EMBL/GenBank/DDBJ databases">
        <authorList>
            <person name="Kallberg Y."/>
            <person name="Tangrot J."/>
            <person name="Rosling A."/>
        </authorList>
    </citation>
    <scope>NUCLEOTIDE SEQUENCE</scope>
    <source>
        <strain evidence="1">MA453B</strain>
    </source>
</reference>
<organism evidence="1 2">
    <name type="scientific">Dentiscutata erythropus</name>
    <dbReference type="NCBI Taxonomy" id="1348616"/>
    <lineage>
        <taxon>Eukaryota</taxon>
        <taxon>Fungi</taxon>
        <taxon>Fungi incertae sedis</taxon>
        <taxon>Mucoromycota</taxon>
        <taxon>Glomeromycotina</taxon>
        <taxon>Glomeromycetes</taxon>
        <taxon>Diversisporales</taxon>
        <taxon>Gigasporaceae</taxon>
        <taxon>Dentiscutata</taxon>
    </lineage>
</organism>
<evidence type="ECO:0000313" key="1">
    <source>
        <dbReference type="EMBL" id="CAG8712127.1"/>
    </source>
</evidence>
<protein>
    <submittedName>
        <fullName evidence="1">12101_t:CDS:1</fullName>
    </submittedName>
</protein>
<proteinExistence type="predicted"/>
<dbReference type="SUPFAM" id="SSF57756">
    <property type="entry name" value="Retrovirus zinc finger-like domains"/>
    <property type="match status" value="1"/>
</dbReference>
<dbReference type="EMBL" id="CAJVPY010009765">
    <property type="protein sequence ID" value="CAG8712127.1"/>
    <property type="molecule type" value="Genomic_DNA"/>
</dbReference>